<dbReference type="Pfam" id="PF13921">
    <property type="entry name" value="Myb_DNA-bind_6"/>
    <property type="match status" value="1"/>
</dbReference>
<keyword evidence="6" id="KW-0508">mRNA splicing</keyword>
<dbReference type="PROSITE" id="PS50090">
    <property type="entry name" value="MYB_LIKE"/>
    <property type="match status" value="2"/>
</dbReference>
<accession>S9RFL5</accession>
<dbReference type="RefSeq" id="XP_013018510.1">
    <property type="nucleotide sequence ID" value="XM_013163056.1"/>
</dbReference>
<dbReference type="GO" id="GO:0005829">
    <property type="term" value="C:cytosol"/>
    <property type="evidence" value="ECO:0007669"/>
    <property type="project" value="EnsemblFungi"/>
</dbReference>
<keyword evidence="11" id="KW-0131">Cell cycle</keyword>
<dbReference type="InterPro" id="IPR017930">
    <property type="entry name" value="Myb_dom"/>
</dbReference>
<keyword evidence="3" id="KW-0747">Spliceosome</keyword>
<keyword evidence="11" id="KW-0132">Cell division</keyword>
<dbReference type="EMBL" id="KE503207">
    <property type="protein sequence ID" value="EPX72874.1"/>
    <property type="molecule type" value="Genomic_DNA"/>
</dbReference>
<dbReference type="AlphaFoldDB" id="S9RFL5"/>
<feature type="domain" description="HTH myb-type" evidence="10">
    <location>
        <begin position="1"/>
        <end position="54"/>
    </location>
</feature>
<dbReference type="InterPro" id="IPR021786">
    <property type="entry name" value="Cdc5p/Cef1_C"/>
</dbReference>
<dbReference type="GeneID" id="25029620"/>
<comment type="similarity">
    <text evidence="1">Belongs to the CEF1 family.</text>
</comment>
<evidence type="ECO:0000256" key="1">
    <source>
        <dbReference type="ARBA" id="ARBA00010506"/>
    </source>
</evidence>
<dbReference type="PANTHER" id="PTHR45885">
    <property type="entry name" value="CELL DIVISION CYCLE 5-LIKE PROTEIN"/>
    <property type="match status" value="1"/>
</dbReference>
<dbReference type="SUPFAM" id="SSF46689">
    <property type="entry name" value="Homeodomain-like"/>
    <property type="match status" value="1"/>
</dbReference>
<dbReference type="GO" id="GO:0140602">
    <property type="term" value="C:nucleolar peripheral inclusion body"/>
    <property type="evidence" value="ECO:0007669"/>
    <property type="project" value="EnsemblFungi"/>
</dbReference>
<feature type="domain" description="HTH myb-type" evidence="10">
    <location>
        <begin position="55"/>
        <end position="104"/>
    </location>
</feature>
<keyword evidence="7" id="KW-0539">Nucleus</keyword>
<feature type="region of interest" description="Disordered" evidence="8">
    <location>
        <begin position="389"/>
        <end position="436"/>
    </location>
</feature>
<evidence type="ECO:0000313" key="11">
    <source>
        <dbReference type="EMBL" id="EPX72874.1"/>
    </source>
</evidence>
<dbReference type="GO" id="GO:0045292">
    <property type="term" value="P:mRNA cis splicing, via spliceosome"/>
    <property type="evidence" value="ECO:0007669"/>
    <property type="project" value="EnsemblFungi"/>
</dbReference>
<reference evidence="11 12" key="1">
    <citation type="journal article" date="2011" name="Science">
        <title>Comparative functional genomics of the fission yeasts.</title>
        <authorList>
            <person name="Rhind N."/>
            <person name="Chen Z."/>
            <person name="Yassour M."/>
            <person name="Thompson D.A."/>
            <person name="Haas B.J."/>
            <person name="Habib N."/>
            <person name="Wapinski I."/>
            <person name="Roy S."/>
            <person name="Lin M.F."/>
            <person name="Heiman D.I."/>
            <person name="Young S.K."/>
            <person name="Furuya K."/>
            <person name="Guo Y."/>
            <person name="Pidoux A."/>
            <person name="Chen H.M."/>
            <person name="Robbertse B."/>
            <person name="Goldberg J.M."/>
            <person name="Aoki K."/>
            <person name="Bayne E.H."/>
            <person name="Berlin A.M."/>
            <person name="Desjardins C.A."/>
            <person name="Dobbs E."/>
            <person name="Dukaj L."/>
            <person name="Fan L."/>
            <person name="FitzGerald M.G."/>
            <person name="French C."/>
            <person name="Gujja S."/>
            <person name="Hansen K."/>
            <person name="Keifenheim D."/>
            <person name="Levin J.Z."/>
            <person name="Mosher R.A."/>
            <person name="Mueller C.A."/>
            <person name="Pfiffner J."/>
            <person name="Priest M."/>
            <person name="Russ C."/>
            <person name="Smialowska A."/>
            <person name="Swoboda P."/>
            <person name="Sykes S.M."/>
            <person name="Vaughn M."/>
            <person name="Vengrova S."/>
            <person name="Yoder R."/>
            <person name="Zeng Q."/>
            <person name="Allshire R."/>
            <person name="Baulcombe D."/>
            <person name="Birren B.W."/>
            <person name="Brown W."/>
            <person name="Ekwall K."/>
            <person name="Kellis M."/>
            <person name="Leatherwood J."/>
            <person name="Levin H."/>
            <person name="Margalit H."/>
            <person name="Martienssen R."/>
            <person name="Nieduszynski C.A."/>
            <person name="Spatafora J.W."/>
            <person name="Friedman N."/>
            <person name="Dalgaard J.Z."/>
            <person name="Baumann P."/>
            <person name="Niki H."/>
            <person name="Regev A."/>
            <person name="Nusbaum C."/>
        </authorList>
    </citation>
    <scope>NUCLEOTIDE SEQUENCE [LARGE SCALE GENOMIC DNA]</scope>
    <source>
        <strain evidence="12">yFS286</strain>
    </source>
</reference>
<evidence type="ECO:0000256" key="5">
    <source>
        <dbReference type="ARBA" id="ARBA00023125"/>
    </source>
</evidence>
<evidence type="ECO:0000313" key="12">
    <source>
        <dbReference type="Proteomes" id="UP000016088"/>
    </source>
</evidence>
<keyword evidence="5" id="KW-0238">DNA-binding</keyword>
<dbReference type="HOGENOM" id="CLU_009082_0_0_1"/>
<keyword evidence="4" id="KW-0677">Repeat</keyword>
<feature type="region of interest" description="Disordered" evidence="8">
    <location>
        <begin position="113"/>
        <end position="141"/>
    </location>
</feature>
<dbReference type="CDD" id="cd00167">
    <property type="entry name" value="SANT"/>
    <property type="match status" value="1"/>
</dbReference>
<dbReference type="InterPro" id="IPR001005">
    <property type="entry name" value="SANT/Myb"/>
</dbReference>
<feature type="domain" description="Myb-like" evidence="9">
    <location>
        <begin position="51"/>
        <end position="100"/>
    </location>
</feature>
<dbReference type="VEuPathDB" id="FungiDB:SOCG_00636"/>
<feature type="domain" description="Myb-like" evidence="9">
    <location>
        <begin position="1"/>
        <end position="50"/>
    </location>
</feature>
<protein>
    <submittedName>
        <fullName evidence="11">Cell division control protein Cdc5</fullName>
    </submittedName>
</protein>
<dbReference type="GO" id="GO:0003677">
    <property type="term" value="F:DNA binding"/>
    <property type="evidence" value="ECO:0007669"/>
    <property type="project" value="UniProtKB-KW"/>
</dbReference>
<dbReference type="FunFam" id="1.10.10.60:FF:000021">
    <property type="entry name" value="CDC5 cell division cycle 5-like"/>
    <property type="match status" value="1"/>
</dbReference>
<dbReference type="InterPro" id="IPR009057">
    <property type="entry name" value="Homeodomain-like_sf"/>
</dbReference>
<dbReference type="GO" id="GO:0071014">
    <property type="term" value="C:post-mRNA release spliceosomal complex"/>
    <property type="evidence" value="ECO:0007669"/>
    <property type="project" value="EnsemblFungi"/>
</dbReference>
<proteinExistence type="inferred from homology"/>
<dbReference type="Pfam" id="PF11831">
    <property type="entry name" value="Myb_Cef"/>
    <property type="match status" value="1"/>
</dbReference>
<evidence type="ECO:0000259" key="9">
    <source>
        <dbReference type="PROSITE" id="PS50090"/>
    </source>
</evidence>
<dbReference type="InterPro" id="IPR047240">
    <property type="entry name" value="SANT_CDC5L_II"/>
</dbReference>
<evidence type="ECO:0000256" key="2">
    <source>
        <dbReference type="ARBA" id="ARBA00022664"/>
    </source>
</evidence>
<dbReference type="GO" id="GO:0051301">
    <property type="term" value="P:cell division"/>
    <property type="evidence" value="ECO:0007669"/>
    <property type="project" value="UniProtKB-KW"/>
</dbReference>
<feature type="compositionally biased region" description="Polar residues" evidence="8">
    <location>
        <begin position="417"/>
        <end position="432"/>
    </location>
</feature>
<evidence type="ECO:0000256" key="7">
    <source>
        <dbReference type="ARBA" id="ARBA00023242"/>
    </source>
</evidence>
<dbReference type="OMA" id="KMGMAGE"/>
<evidence type="ECO:0000259" key="10">
    <source>
        <dbReference type="PROSITE" id="PS51294"/>
    </source>
</evidence>
<dbReference type="Proteomes" id="UP000016088">
    <property type="component" value="Unassembled WGS sequence"/>
</dbReference>
<dbReference type="eggNOG" id="KOG0050">
    <property type="taxonomic scope" value="Eukaryota"/>
</dbReference>
<feature type="region of interest" description="Disordered" evidence="8">
    <location>
        <begin position="259"/>
        <end position="290"/>
    </location>
</feature>
<evidence type="ECO:0000256" key="6">
    <source>
        <dbReference type="ARBA" id="ARBA00023187"/>
    </source>
</evidence>
<dbReference type="CDD" id="cd11659">
    <property type="entry name" value="SANT_CDC5_II"/>
    <property type="match status" value="1"/>
</dbReference>
<keyword evidence="2" id="KW-0507">mRNA processing</keyword>
<dbReference type="GO" id="GO:0000974">
    <property type="term" value="C:Prp19 complex"/>
    <property type="evidence" value="ECO:0007669"/>
    <property type="project" value="EnsemblFungi"/>
</dbReference>
<evidence type="ECO:0000256" key="3">
    <source>
        <dbReference type="ARBA" id="ARBA00022728"/>
    </source>
</evidence>
<evidence type="ECO:0000256" key="8">
    <source>
        <dbReference type="SAM" id="MobiDB-lite"/>
    </source>
</evidence>
<dbReference type="Gene3D" id="1.10.10.60">
    <property type="entry name" value="Homeodomain-like"/>
    <property type="match status" value="2"/>
</dbReference>
<organism evidence="11 12">
    <name type="scientific">Schizosaccharomyces octosporus (strain yFS286)</name>
    <name type="common">Fission yeast</name>
    <name type="synonym">Octosporomyces octosporus</name>
    <dbReference type="NCBI Taxonomy" id="483514"/>
    <lineage>
        <taxon>Eukaryota</taxon>
        <taxon>Fungi</taxon>
        <taxon>Dikarya</taxon>
        <taxon>Ascomycota</taxon>
        <taxon>Taphrinomycotina</taxon>
        <taxon>Schizosaccharomycetes</taxon>
        <taxon>Schizosaccharomycetales</taxon>
        <taxon>Schizosaccharomycetaceae</taxon>
        <taxon>Schizosaccharomyces</taxon>
    </lineage>
</organism>
<keyword evidence="12" id="KW-1185">Reference proteome</keyword>
<gene>
    <name evidence="11" type="ORF">SOCG_00636</name>
</gene>
<dbReference type="InterPro" id="IPR047242">
    <property type="entry name" value="CDC5L/Cef1"/>
</dbReference>
<dbReference type="PANTHER" id="PTHR45885:SF1">
    <property type="entry name" value="CELL DIVISION CYCLE 5-LIKE PROTEIN"/>
    <property type="match status" value="1"/>
</dbReference>
<dbReference type="OrthoDB" id="1410009at2759"/>
<dbReference type="PROSITE" id="PS51294">
    <property type="entry name" value="HTH_MYB"/>
    <property type="match status" value="2"/>
</dbReference>
<evidence type="ECO:0000256" key="4">
    <source>
        <dbReference type="ARBA" id="ARBA00022737"/>
    </source>
</evidence>
<sequence>MFKGGAWKNTEDEILKAAVSKYGKNQWARISSLLVRKTPKQCKARWYEWIDPSIKKTEWSREEDEKLLHLAKLLPTQWRTIAPIVGRTATQCLERYQKLLDDLEARENEELGLTTGEGAEAAPPVNDPNSRLRFGDAEPNLETLPALPDAIDMDEDEKEMLSEARARLANTQGKKAKRKDREKQLELTKRLSQLQKRRELKAAGVNIKLNRRRKNEMDYNASIPFEKKPAIGFYDTSEEDRKNLRDKQNENHKLVERGLKSKETLNDRGHFERPKPVEKVKRPNNDAHDEKMRRLAEAEQMSKRRKLNLPAPQVNEDELDKVVKLGLAGDRARSMTDTTPAAGHSTGLVGNYSQLERSTQLRTPRSGALEGKEDALLIEARNQLLKNREQSSLLGEENTPLDSGGTGFSGAKPVRSAVSTNGDGLPSSQATPYRTPRDTFAINRANQNAQAIADSKAKKLKAKELMSLFAKLPKPKDDYELMEPRFANETEELSEERMEEDAADRERRIQEHLAHMERLAQERQSQVIQKGLPRPNIIQPSSWKKACKSGSSAESLVFQELYALVASDGISHPTSSMKMKEKVSKVAEISNDELDKCKAMVLQELGSSQDKTDKNRFDKEFLEAYDSIHNTSNLLPGLIVYEEDDEDVQSAEKIYTSIVHRSLAQDAISCNRLESLVGERLQKLLERSSFLLSKISHAHQALETEKRNLSCYEMLWKQESENAPHRLKVLEREVSLISHINAYAQQEYALRVRNH</sequence>
<feature type="compositionally biased region" description="Low complexity" evidence="8">
    <location>
        <begin position="113"/>
        <end position="122"/>
    </location>
</feature>
<name>S9RFL5_SCHOY</name>
<dbReference type="SMART" id="SM00717">
    <property type="entry name" value="SANT"/>
    <property type="match status" value="2"/>
</dbReference>